<proteinExistence type="predicted"/>
<comment type="caution">
    <text evidence="1">The sequence shown here is derived from an EMBL/GenBank/DDBJ whole genome shotgun (WGS) entry which is preliminary data.</text>
</comment>
<sequence>MTDTHLYTGLGFQESSIMPPAPSYVLGQTTERETSNETHFNVVGELYDDAMSETKNTAADECVNVA</sequence>
<evidence type="ECO:0000313" key="1">
    <source>
        <dbReference type="EMBL" id="KAH3884095.1"/>
    </source>
</evidence>
<dbReference type="AlphaFoldDB" id="A0A9D4MXN7"/>
<gene>
    <name evidence="1" type="ORF">DPMN_008068</name>
</gene>
<accession>A0A9D4MXN7</accession>
<dbReference type="EMBL" id="JAIWYP010000001">
    <property type="protein sequence ID" value="KAH3884095.1"/>
    <property type="molecule type" value="Genomic_DNA"/>
</dbReference>
<name>A0A9D4MXN7_DREPO</name>
<keyword evidence="2" id="KW-1185">Reference proteome</keyword>
<reference evidence="1" key="2">
    <citation type="submission" date="2020-11" db="EMBL/GenBank/DDBJ databases">
        <authorList>
            <person name="McCartney M.A."/>
            <person name="Auch B."/>
            <person name="Kono T."/>
            <person name="Mallez S."/>
            <person name="Becker A."/>
            <person name="Gohl D.M."/>
            <person name="Silverstein K.A.T."/>
            <person name="Koren S."/>
            <person name="Bechman K.B."/>
            <person name="Herman A."/>
            <person name="Abrahante J.E."/>
            <person name="Garbe J."/>
        </authorList>
    </citation>
    <scope>NUCLEOTIDE SEQUENCE</scope>
    <source>
        <strain evidence="1">Duluth1</strain>
        <tissue evidence="1">Whole animal</tissue>
    </source>
</reference>
<protein>
    <submittedName>
        <fullName evidence="1">Uncharacterized protein</fullName>
    </submittedName>
</protein>
<dbReference type="Proteomes" id="UP000828390">
    <property type="component" value="Unassembled WGS sequence"/>
</dbReference>
<reference evidence="1" key="1">
    <citation type="journal article" date="2019" name="bioRxiv">
        <title>The Genome of the Zebra Mussel, Dreissena polymorpha: A Resource for Invasive Species Research.</title>
        <authorList>
            <person name="McCartney M.A."/>
            <person name="Auch B."/>
            <person name="Kono T."/>
            <person name="Mallez S."/>
            <person name="Zhang Y."/>
            <person name="Obille A."/>
            <person name="Becker A."/>
            <person name="Abrahante J.E."/>
            <person name="Garbe J."/>
            <person name="Badalamenti J.P."/>
            <person name="Herman A."/>
            <person name="Mangelson H."/>
            <person name="Liachko I."/>
            <person name="Sullivan S."/>
            <person name="Sone E.D."/>
            <person name="Koren S."/>
            <person name="Silverstein K.A.T."/>
            <person name="Beckman K.B."/>
            <person name="Gohl D.M."/>
        </authorList>
    </citation>
    <scope>NUCLEOTIDE SEQUENCE</scope>
    <source>
        <strain evidence="1">Duluth1</strain>
        <tissue evidence="1">Whole animal</tissue>
    </source>
</reference>
<evidence type="ECO:0000313" key="2">
    <source>
        <dbReference type="Proteomes" id="UP000828390"/>
    </source>
</evidence>
<organism evidence="1 2">
    <name type="scientific">Dreissena polymorpha</name>
    <name type="common">Zebra mussel</name>
    <name type="synonym">Mytilus polymorpha</name>
    <dbReference type="NCBI Taxonomy" id="45954"/>
    <lineage>
        <taxon>Eukaryota</taxon>
        <taxon>Metazoa</taxon>
        <taxon>Spiralia</taxon>
        <taxon>Lophotrochozoa</taxon>
        <taxon>Mollusca</taxon>
        <taxon>Bivalvia</taxon>
        <taxon>Autobranchia</taxon>
        <taxon>Heteroconchia</taxon>
        <taxon>Euheterodonta</taxon>
        <taxon>Imparidentia</taxon>
        <taxon>Neoheterodontei</taxon>
        <taxon>Myida</taxon>
        <taxon>Dreissenoidea</taxon>
        <taxon>Dreissenidae</taxon>
        <taxon>Dreissena</taxon>
    </lineage>
</organism>